<dbReference type="EMBL" id="SJPW01000014">
    <property type="protein sequence ID" value="TWU43689.1"/>
    <property type="molecule type" value="Genomic_DNA"/>
</dbReference>
<protein>
    <submittedName>
        <fullName evidence="1">Uncharacterized protein</fullName>
    </submittedName>
</protein>
<proteinExistence type="predicted"/>
<reference evidence="1 2" key="1">
    <citation type="submission" date="2019-02" db="EMBL/GenBank/DDBJ databases">
        <title>Deep-cultivation of Planctomycetes and their phenomic and genomic characterization uncovers novel biology.</title>
        <authorList>
            <person name="Wiegand S."/>
            <person name="Jogler M."/>
            <person name="Boedeker C."/>
            <person name="Pinto D."/>
            <person name="Vollmers J."/>
            <person name="Rivas-Marin E."/>
            <person name="Kohn T."/>
            <person name="Peeters S.H."/>
            <person name="Heuer A."/>
            <person name="Rast P."/>
            <person name="Oberbeckmann S."/>
            <person name="Bunk B."/>
            <person name="Jeske O."/>
            <person name="Meyerdierks A."/>
            <person name="Storesund J.E."/>
            <person name="Kallscheuer N."/>
            <person name="Luecker S."/>
            <person name="Lage O.M."/>
            <person name="Pohl T."/>
            <person name="Merkel B.J."/>
            <person name="Hornburger P."/>
            <person name="Mueller R.-W."/>
            <person name="Bruemmer F."/>
            <person name="Labrenz M."/>
            <person name="Spormann A.M."/>
            <person name="Op Den Camp H."/>
            <person name="Overmann J."/>
            <person name="Amann R."/>
            <person name="Jetten M.S.M."/>
            <person name="Mascher T."/>
            <person name="Medema M.H."/>
            <person name="Devos D.P."/>
            <person name="Kaster A.-K."/>
            <person name="Ovreas L."/>
            <person name="Rohde M."/>
            <person name="Galperin M.Y."/>
            <person name="Jogler C."/>
        </authorList>
    </citation>
    <scope>NUCLEOTIDE SEQUENCE [LARGE SCALE GENOMIC DNA]</scope>
    <source>
        <strain evidence="1 2">Poly51</strain>
    </source>
</reference>
<keyword evidence="2" id="KW-1185">Reference proteome</keyword>
<sequence>MTCTGVAVVTFARNHDVRRHPVMSNVPRMNDLRSTLTIAVLLMLGCSQQGTAPQSASELKPLGIPLPEEAANALRDGSGFKLYSIDPMIRDAGPEPDGFHDYAVLGSTVVTRTEQDRLFESLSEGVEASVGAIAACFDPRHGIRVEHDGKVYDFLICFECLQIYWYTDGENNSTILVSDSPLDVFNTVLSDASIALPDPA</sequence>
<dbReference type="Proteomes" id="UP000318288">
    <property type="component" value="Unassembled WGS sequence"/>
</dbReference>
<gene>
    <name evidence="1" type="ORF">Poly51_62110</name>
</gene>
<evidence type="ECO:0000313" key="1">
    <source>
        <dbReference type="EMBL" id="TWU43689.1"/>
    </source>
</evidence>
<accession>A0A5C6E916</accession>
<comment type="caution">
    <text evidence="1">The sequence shown here is derived from an EMBL/GenBank/DDBJ whole genome shotgun (WGS) entry which is preliminary data.</text>
</comment>
<organism evidence="1 2">
    <name type="scientific">Rubripirellula tenax</name>
    <dbReference type="NCBI Taxonomy" id="2528015"/>
    <lineage>
        <taxon>Bacteria</taxon>
        <taxon>Pseudomonadati</taxon>
        <taxon>Planctomycetota</taxon>
        <taxon>Planctomycetia</taxon>
        <taxon>Pirellulales</taxon>
        <taxon>Pirellulaceae</taxon>
        <taxon>Rubripirellula</taxon>
    </lineage>
</organism>
<dbReference type="AlphaFoldDB" id="A0A5C6E916"/>
<name>A0A5C6E916_9BACT</name>
<evidence type="ECO:0000313" key="2">
    <source>
        <dbReference type="Proteomes" id="UP000318288"/>
    </source>
</evidence>
<dbReference type="RefSeq" id="WP_186775905.1">
    <property type="nucleotide sequence ID" value="NZ_SJPW01000014.1"/>
</dbReference>